<proteinExistence type="predicted"/>
<name>A0ABW4DJC7_9BACL</name>
<dbReference type="Pfam" id="PF18624">
    <property type="entry name" value="CdiI_4"/>
    <property type="match status" value="1"/>
</dbReference>
<sequence>MEDEIFIIEDFSEKIELMRLYYKIIGDGKFVQAIRHFENGDGFGIDPVSCTFSHEYQPGEEGYFGESGVNFSLQPPMAEIEENAIVDYETFFKYLIEASEDYLTRNPNDKDQVEACLEIIKHKFMIF</sequence>
<dbReference type="InterPro" id="IPR041256">
    <property type="entry name" value="CdiI_4"/>
</dbReference>
<dbReference type="CDD" id="cd20688">
    <property type="entry name" value="CdiI_Ecoli_Nm-like"/>
    <property type="match status" value="1"/>
</dbReference>
<evidence type="ECO:0000259" key="1">
    <source>
        <dbReference type="Pfam" id="PF18624"/>
    </source>
</evidence>
<reference evidence="3" key="1">
    <citation type="journal article" date="2019" name="Int. J. Syst. Evol. Microbiol.">
        <title>The Global Catalogue of Microorganisms (GCM) 10K type strain sequencing project: providing services to taxonomists for standard genome sequencing and annotation.</title>
        <authorList>
            <consortium name="The Broad Institute Genomics Platform"/>
            <consortium name="The Broad Institute Genome Sequencing Center for Infectious Disease"/>
            <person name="Wu L."/>
            <person name="Ma J."/>
        </authorList>
    </citation>
    <scope>NUCLEOTIDE SEQUENCE [LARGE SCALE GENOMIC DNA]</scope>
    <source>
        <strain evidence="3">CCM 9147</strain>
    </source>
</reference>
<dbReference type="EMBL" id="JBHTNZ010000071">
    <property type="protein sequence ID" value="MFD1464127.1"/>
    <property type="molecule type" value="Genomic_DNA"/>
</dbReference>
<dbReference type="RefSeq" id="WP_229523042.1">
    <property type="nucleotide sequence ID" value="NZ_JAFFQR010000013.1"/>
</dbReference>
<feature type="domain" description="CDI immunity protein" evidence="1">
    <location>
        <begin position="14"/>
        <end position="117"/>
    </location>
</feature>
<dbReference type="Proteomes" id="UP001597340">
    <property type="component" value="Unassembled WGS sequence"/>
</dbReference>
<comment type="caution">
    <text evidence="2">The sequence shown here is derived from an EMBL/GenBank/DDBJ whole genome shotgun (WGS) entry which is preliminary data.</text>
</comment>
<evidence type="ECO:0000313" key="2">
    <source>
        <dbReference type="EMBL" id="MFD1464127.1"/>
    </source>
</evidence>
<gene>
    <name evidence="2" type="primary">cdiI</name>
    <name evidence="2" type="ORF">ACFQ5D_22870</name>
</gene>
<organism evidence="2 3">
    <name type="scientific">Paenibacillus farraposensis</name>
    <dbReference type="NCBI Taxonomy" id="2807095"/>
    <lineage>
        <taxon>Bacteria</taxon>
        <taxon>Bacillati</taxon>
        <taxon>Bacillota</taxon>
        <taxon>Bacilli</taxon>
        <taxon>Bacillales</taxon>
        <taxon>Paenibacillaceae</taxon>
        <taxon>Paenibacillus</taxon>
    </lineage>
</organism>
<keyword evidence="3" id="KW-1185">Reference proteome</keyword>
<accession>A0ABW4DJC7</accession>
<protein>
    <submittedName>
        <fullName evidence="2">Ribonuclease toxin immunity protein CdiI</fullName>
    </submittedName>
</protein>
<evidence type="ECO:0000313" key="3">
    <source>
        <dbReference type="Proteomes" id="UP001597340"/>
    </source>
</evidence>